<feature type="compositionally biased region" description="Basic residues" evidence="8">
    <location>
        <begin position="394"/>
        <end position="416"/>
    </location>
</feature>
<protein>
    <recommendedName>
        <fullName evidence="1">RNA helicase</fullName>
        <ecNumber evidence="1">3.6.4.13</ecNumber>
    </recommendedName>
</protein>
<dbReference type="InterPro" id="IPR001650">
    <property type="entry name" value="Helicase_C-like"/>
</dbReference>
<keyword evidence="4 7" id="KW-0347">Helicase</keyword>
<dbReference type="GO" id="GO:0003724">
    <property type="term" value="F:RNA helicase activity"/>
    <property type="evidence" value="ECO:0007669"/>
    <property type="project" value="UniProtKB-EC"/>
</dbReference>
<dbReference type="PANTHER" id="PTHR47963">
    <property type="entry name" value="DEAD-BOX ATP-DEPENDENT RNA HELICASE 47, MITOCHONDRIAL"/>
    <property type="match status" value="1"/>
</dbReference>
<dbReference type="InterPro" id="IPR044742">
    <property type="entry name" value="DEAD/DEAH_RhlB"/>
</dbReference>
<dbReference type="GO" id="GO:0005829">
    <property type="term" value="C:cytosol"/>
    <property type="evidence" value="ECO:0007669"/>
    <property type="project" value="TreeGrafter"/>
</dbReference>
<feature type="domain" description="Helicase C-terminal" evidence="10">
    <location>
        <begin position="214"/>
        <end position="389"/>
    </location>
</feature>
<name>A0A848B5B2_9FIRM</name>
<feature type="domain" description="DEAD-box RNA helicase Q" evidence="11">
    <location>
        <begin position="2"/>
        <end position="30"/>
    </location>
</feature>
<dbReference type="GO" id="GO:0005524">
    <property type="term" value="F:ATP binding"/>
    <property type="evidence" value="ECO:0007669"/>
    <property type="project" value="UniProtKB-KW"/>
</dbReference>
<dbReference type="RefSeq" id="WP_164176293.1">
    <property type="nucleotide sequence ID" value="NZ_JABAFA010000004.1"/>
</dbReference>
<dbReference type="PROSITE" id="PS51194">
    <property type="entry name" value="HELICASE_CTER"/>
    <property type="match status" value="1"/>
</dbReference>
<comment type="caution">
    <text evidence="12">The sequence shown here is derived from an EMBL/GenBank/DDBJ whole genome shotgun (WGS) entry which is preliminary data.</text>
</comment>
<feature type="domain" description="Helicase ATP-binding" evidence="9">
    <location>
        <begin position="33"/>
        <end position="203"/>
    </location>
</feature>
<dbReference type="AlphaFoldDB" id="A0A848B5B2"/>
<evidence type="ECO:0000256" key="3">
    <source>
        <dbReference type="ARBA" id="ARBA00022801"/>
    </source>
</evidence>
<evidence type="ECO:0000256" key="1">
    <source>
        <dbReference type="ARBA" id="ARBA00012552"/>
    </source>
</evidence>
<dbReference type="PANTHER" id="PTHR47963:SF8">
    <property type="entry name" value="ATP-DEPENDENT RNA HELICASE DEAD"/>
    <property type="match status" value="1"/>
</dbReference>
<keyword evidence="13" id="KW-1185">Reference proteome</keyword>
<dbReference type="EC" id="3.6.4.13" evidence="1"/>
<dbReference type="InterPro" id="IPR027417">
    <property type="entry name" value="P-loop_NTPase"/>
</dbReference>
<dbReference type="PROSITE" id="PS00039">
    <property type="entry name" value="DEAD_ATP_HELICASE"/>
    <property type="match status" value="1"/>
</dbReference>
<keyword evidence="2 7" id="KW-0547">Nucleotide-binding</keyword>
<sequence length="442" mass="49724">MTSFAEFGLSPSVVEVLRQHGIREATPVQERAIPVLRAGRDAIVQAQTGTGKTLAYLLPLVERIKPQAETAQALVLAPTRELAQQIDKVASVVCGAAGVTSLVLYGGQDIERQKLRLRRHPQLIIGTPGRLLDHLRRGTLAISHVNKVVLDEADEMMKLGFIEDVERLLQAVAADRQFLLFSATMPERVRGLARAYMKAPEEIIIKGEHVTLENIEQEIIDTHEETKLDTLCDVINRTQPYLAMVFCHTRARVHQVTMALAARGYLVDELHGDLTQVQRALVLKRFRTAKLQILVATDIAARGLDIEGVTHVINYDLPRDTEAYIHRIGRTGRAGEKGMAITFVNARQYDQLRRIEAGIKARIAKAHAERHRRHVAKQEKIKAQLAEERCEKQPKRKPLSKYANRKGAKHKGHNLRSRRESARQGRQKTNVAHRSKMGGRRK</sequence>
<dbReference type="InterPro" id="IPR014001">
    <property type="entry name" value="Helicase_ATP-bd"/>
</dbReference>
<dbReference type="SMART" id="SM00487">
    <property type="entry name" value="DEXDc"/>
    <property type="match status" value="1"/>
</dbReference>
<evidence type="ECO:0000256" key="5">
    <source>
        <dbReference type="ARBA" id="ARBA00022840"/>
    </source>
</evidence>
<dbReference type="CDD" id="cd18787">
    <property type="entry name" value="SF2_C_DEAD"/>
    <property type="match status" value="1"/>
</dbReference>
<dbReference type="CDD" id="cd00268">
    <property type="entry name" value="DEADc"/>
    <property type="match status" value="1"/>
</dbReference>
<dbReference type="Proteomes" id="UP000543804">
    <property type="component" value="Unassembled WGS sequence"/>
</dbReference>
<evidence type="ECO:0000256" key="2">
    <source>
        <dbReference type="ARBA" id="ARBA00022741"/>
    </source>
</evidence>
<dbReference type="Pfam" id="PF00270">
    <property type="entry name" value="DEAD"/>
    <property type="match status" value="1"/>
</dbReference>
<feature type="short sequence motif" description="Q motif" evidence="6">
    <location>
        <begin position="2"/>
        <end position="30"/>
    </location>
</feature>
<dbReference type="GO" id="GO:0016787">
    <property type="term" value="F:hydrolase activity"/>
    <property type="evidence" value="ECO:0007669"/>
    <property type="project" value="UniProtKB-KW"/>
</dbReference>
<evidence type="ECO:0000256" key="7">
    <source>
        <dbReference type="RuleBase" id="RU000492"/>
    </source>
</evidence>
<dbReference type="SUPFAM" id="SSF52540">
    <property type="entry name" value="P-loop containing nucleoside triphosphate hydrolases"/>
    <property type="match status" value="1"/>
</dbReference>
<keyword evidence="3 7" id="KW-0378">Hydrolase</keyword>
<evidence type="ECO:0000256" key="8">
    <source>
        <dbReference type="SAM" id="MobiDB-lite"/>
    </source>
</evidence>
<evidence type="ECO:0000256" key="4">
    <source>
        <dbReference type="ARBA" id="ARBA00022806"/>
    </source>
</evidence>
<keyword evidence="5 7" id="KW-0067">ATP-binding</keyword>
<gene>
    <name evidence="12" type="ORF">HF878_02565</name>
</gene>
<dbReference type="InterPro" id="IPR014014">
    <property type="entry name" value="RNA_helicase_DEAD_Q_motif"/>
</dbReference>
<dbReference type="Gene3D" id="3.40.50.300">
    <property type="entry name" value="P-loop containing nucleotide triphosphate hydrolases"/>
    <property type="match status" value="2"/>
</dbReference>
<dbReference type="Pfam" id="PF00271">
    <property type="entry name" value="Helicase_C"/>
    <property type="match status" value="1"/>
</dbReference>
<proteinExistence type="inferred from homology"/>
<dbReference type="InterPro" id="IPR050547">
    <property type="entry name" value="DEAD_box_RNA_helicases"/>
</dbReference>
<evidence type="ECO:0000259" key="9">
    <source>
        <dbReference type="PROSITE" id="PS51192"/>
    </source>
</evidence>
<feature type="region of interest" description="Disordered" evidence="8">
    <location>
        <begin position="386"/>
        <end position="442"/>
    </location>
</feature>
<organism evidence="12 13">
    <name type="scientific">Selenomonas bovis</name>
    <dbReference type="NCBI Taxonomy" id="416586"/>
    <lineage>
        <taxon>Bacteria</taxon>
        <taxon>Bacillati</taxon>
        <taxon>Bacillota</taxon>
        <taxon>Negativicutes</taxon>
        <taxon>Selenomonadales</taxon>
        <taxon>Selenomonadaceae</taxon>
        <taxon>Selenomonas</taxon>
    </lineage>
</organism>
<comment type="similarity">
    <text evidence="7">Belongs to the DEAD box helicase family.</text>
</comment>
<reference evidence="12 13" key="1">
    <citation type="submission" date="2020-04" db="EMBL/GenBank/DDBJ databases">
        <authorList>
            <person name="Hitch T.C.A."/>
            <person name="Wylensek D."/>
            <person name="Clavel T."/>
        </authorList>
    </citation>
    <scope>NUCLEOTIDE SEQUENCE [LARGE SCALE GENOMIC DNA]</scope>
    <source>
        <strain evidence="12 13">PG-130-P53-12</strain>
    </source>
</reference>
<evidence type="ECO:0000259" key="10">
    <source>
        <dbReference type="PROSITE" id="PS51194"/>
    </source>
</evidence>
<dbReference type="PROSITE" id="PS51195">
    <property type="entry name" value="Q_MOTIF"/>
    <property type="match status" value="1"/>
</dbReference>
<evidence type="ECO:0000313" key="12">
    <source>
        <dbReference type="EMBL" id="NMD98368.1"/>
    </source>
</evidence>
<dbReference type="InterPro" id="IPR011545">
    <property type="entry name" value="DEAD/DEAH_box_helicase_dom"/>
</dbReference>
<dbReference type="EMBL" id="JABAFA010000004">
    <property type="protein sequence ID" value="NMD98368.1"/>
    <property type="molecule type" value="Genomic_DNA"/>
</dbReference>
<evidence type="ECO:0000259" key="11">
    <source>
        <dbReference type="PROSITE" id="PS51195"/>
    </source>
</evidence>
<feature type="compositionally biased region" description="Basic residues" evidence="8">
    <location>
        <begin position="431"/>
        <end position="442"/>
    </location>
</feature>
<dbReference type="PROSITE" id="PS51192">
    <property type="entry name" value="HELICASE_ATP_BIND_1"/>
    <property type="match status" value="1"/>
</dbReference>
<accession>A0A848B5B2</accession>
<dbReference type="GO" id="GO:0009409">
    <property type="term" value="P:response to cold"/>
    <property type="evidence" value="ECO:0007669"/>
    <property type="project" value="TreeGrafter"/>
</dbReference>
<evidence type="ECO:0000313" key="13">
    <source>
        <dbReference type="Proteomes" id="UP000543804"/>
    </source>
</evidence>
<dbReference type="InterPro" id="IPR000629">
    <property type="entry name" value="RNA-helicase_DEAD-box_CS"/>
</dbReference>
<dbReference type="SMART" id="SM00490">
    <property type="entry name" value="HELICc"/>
    <property type="match status" value="1"/>
</dbReference>
<evidence type="ECO:0000256" key="6">
    <source>
        <dbReference type="PROSITE-ProRule" id="PRU00552"/>
    </source>
</evidence>
<dbReference type="GO" id="GO:0033592">
    <property type="term" value="F:RNA strand annealing activity"/>
    <property type="evidence" value="ECO:0007669"/>
    <property type="project" value="TreeGrafter"/>
</dbReference>
<dbReference type="GO" id="GO:0005840">
    <property type="term" value="C:ribosome"/>
    <property type="evidence" value="ECO:0007669"/>
    <property type="project" value="TreeGrafter"/>
</dbReference>